<dbReference type="EMBL" id="ML179172">
    <property type="protein sequence ID" value="THU96638.1"/>
    <property type="molecule type" value="Genomic_DNA"/>
</dbReference>
<evidence type="ECO:0000313" key="3">
    <source>
        <dbReference type="Proteomes" id="UP000297245"/>
    </source>
</evidence>
<proteinExistence type="predicted"/>
<evidence type="ECO:0000313" key="2">
    <source>
        <dbReference type="EMBL" id="THU96638.1"/>
    </source>
</evidence>
<keyword evidence="3" id="KW-1185">Reference proteome</keyword>
<sequence length="191" mass="22192">MVTYLGLADVVASENGSFARFRQKRWKSSWDTCWQFILRKTVLGLIQRKNARGDAVDEENGDDPKGEKRKEQWNGEGLNEMNKWFSKGHRKLDRLQCISGVVDPNFEVDFNNGVIRGRIYQPVIPSLHIFPEVLMKNRSLLRGPLKKVDMGTLELSFWTGTWSIYRPTELMAKDNREHLYVEITLLVYNVS</sequence>
<feature type="region of interest" description="Disordered" evidence="1">
    <location>
        <begin position="53"/>
        <end position="73"/>
    </location>
</feature>
<name>A0A4S8M4H1_DENBC</name>
<reference evidence="2 3" key="1">
    <citation type="journal article" date="2019" name="Nat. Ecol. Evol.">
        <title>Megaphylogeny resolves global patterns of mushroom evolution.</title>
        <authorList>
            <person name="Varga T."/>
            <person name="Krizsan K."/>
            <person name="Foldi C."/>
            <person name="Dima B."/>
            <person name="Sanchez-Garcia M."/>
            <person name="Sanchez-Ramirez S."/>
            <person name="Szollosi G.J."/>
            <person name="Szarkandi J.G."/>
            <person name="Papp V."/>
            <person name="Albert L."/>
            <person name="Andreopoulos W."/>
            <person name="Angelini C."/>
            <person name="Antonin V."/>
            <person name="Barry K.W."/>
            <person name="Bougher N.L."/>
            <person name="Buchanan P."/>
            <person name="Buyck B."/>
            <person name="Bense V."/>
            <person name="Catcheside P."/>
            <person name="Chovatia M."/>
            <person name="Cooper J."/>
            <person name="Damon W."/>
            <person name="Desjardin D."/>
            <person name="Finy P."/>
            <person name="Geml J."/>
            <person name="Haridas S."/>
            <person name="Hughes K."/>
            <person name="Justo A."/>
            <person name="Karasinski D."/>
            <person name="Kautmanova I."/>
            <person name="Kiss B."/>
            <person name="Kocsube S."/>
            <person name="Kotiranta H."/>
            <person name="LaButti K.M."/>
            <person name="Lechner B.E."/>
            <person name="Liimatainen K."/>
            <person name="Lipzen A."/>
            <person name="Lukacs Z."/>
            <person name="Mihaltcheva S."/>
            <person name="Morgado L.N."/>
            <person name="Niskanen T."/>
            <person name="Noordeloos M.E."/>
            <person name="Ohm R.A."/>
            <person name="Ortiz-Santana B."/>
            <person name="Ovrebo C."/>
            <person name="Racz N."/>
            <person name="Riley R."/>
            <person name="Savchenko A."/>
            <person name="Shiryaev A."/>
            <person name="Soop K."/>
            <person name="Spirin V."/>
            <person name="Szebenyi C."/>
            <person name="Tomsovsky M."/>
            <person name="Tulloss R.E."/>
            <person name="Uehling J."/>
            <person name="Grigoriev I.V."/>
            <person name="Vagvolgyi C."/>
            <person name="Papp T."/>
            <person name="Martin F.M."/>
            <person name="Miettinen O."/>
            <person name="Hibbett D.S."/>
            <person name="Nagy L.G."/>
        </authorList>
    </citation>
    <scope>NUCLEOTIDE SEQUENCE [LARGE SCALE GENOMIC DNA]</scope>
    <source>
        <strain evidence="2 3">CBS 962.96</strain>
    </source>
</reference>
<accession>A0A4S8M4H1</accession>
<dbReference type="AlphaFoldDB" id="A0A4S8M4H1"/>
<gene>
    <name evidence="2" type="ORF">K435DRAFT_891857</name>
</gene>
<dbReference type="Proteomes" id="UP000297245">
    <property type="component" value="Unassembled WGS sequence"/>
</dbReference>
<feature type="compositionally biased region" description="Basic and acidic residues" evidence="1">
    <location>
        <begin position="62"/>
        <end position="73"/>
    </location>
</feature>
<evidence type="ECO:0000256" key="1">
    <source>
        <dbReference type="SAM" id="MobiDB-lite"/>
    </source>
</evidence>
<organism evidence="2 3">
    <name type="scientific">Dendrothele bispora (strain CBS 962.96)</name>
    <dbReference type="NCBI Taxonomy" id="1314807"/>
    <lineage>
        <taxon>Eukaryota</taxon>
        <taxon>Fungi</taxon>
        <taxon>Dikarya</taxon>
        <taxon>Basidiomycota</taxon>
        <taxon>Agaricomycotina</taxon>
        <taxon>Agaricomycetes</taxon>
        <taxon>Agaricomycetidae</taxon>
        <taxon>Agaricales</taxon>
        <taxon>Agaricales incertae sedis</taxon>
        <taxon>Dendrothele</taxon>
    </lineage>
</organism>
<protein>
    <submittedName>
        <fullName evidence="2">Uncharacterized protein</fullName>
    </submittedName>
</protein>